<accession>A0ABU9BI78</accession>
<reference evidence="1 2" key="1">
    <citation type="submission" date="2024-04" db="EMBL/GenBank/DDBJ databases">
        <title>Novel species of the genus Ideonella isolated from streams.</title>
        <authorList>
            <person name="Lu H."/>
        </authorList>
    </citation>
    <scope>NUCLEOTIDE SEQUENCE [LARGE SCALE GENOMIC DNA]</scope>
    <source>
        <strain evidence="1 2">DXS29W</strain>
    </source>
</reference>
<dbReference type="RefSeq" id="WP_341423862.1">
    <property type="nucleotide sequence ID" value="NZ_JBBUTG010000001.1"/>
</dbReference>
<dbReference type="InterPro" id="IPR022261">
    <property type="entry name" value="RNP_Burkhold"/>
</dbReference>
<name>A0ABU9BI78_9BURK</name>
<evidence type="ECO:0000313" key="1">
    <source>
        <dbReference type="EMBL" id="MEK8029526.1"/>
    </source>
</evidence>
<protein>
    <submittedName>
        <fullName evidence="1">BMA_0021/BMA_0022 family TOMM bacteriocin</fullName>
    </submittedName>
</protein>
<dbReference type="Proteomes" id="UP001371218">
    <property type="component" value="Unassembled WGS sequence"/>
</dbReference>
<proteinExistence type="predicted"/>
<dbReference type="Gene3D" id="3.90.330.10">
    <property type="entry name" value="Nitrile hydratase alpha /Thiocyanate hydrolase gamma"/>
    <property type="match status" value="1"/>
</dbReference>
<keyword evidence="2" id="KW-1185">Reference proteome</keyword>
<dbReference type="EMBL" id="JBBUTG010000001">
    <property type="protein sequence ID" value="MEK8029526.1"/>
    <property type="molecule type" value="Genomic_DNA"/>
</dbReference>
<comment type="caution">
    <text evidence="1">The sequence shown here is derived from an EMBL/GenBank/DDBJ whole genome shotgun (WGS) entry which is preliminary data.</text>
</comment>
<dbReference type="SUPFAM" id="SSF56209">
    <property type="entry name" value="Nitrile hydratase alpha chain"/>
    <property type="match status" value="1"/>
</dbReference>
<organism evidence="1 2">
    <name type="scientific">Ideonella lacteola</name>
    <dbReference type="NCBI Taxonomy" id="2984193"/>
    <lineage>
        <taxon>Bacteria</taxon>
        <taxon>Pseudomonadati</taxon>
        <taxon>Pseudomonadota</taxon>
        <taxon>Betaproteobacteria</taxon>
        <taxon>Burkholderiales</taxon>
        <taxon>Sphaerotilaceae</taxon>
        <taxon>Ideonella</taxon>
    </lineage>
</organism>
<dbReference type="InterPro" id="IPR036648">
    <property type="entry name" value="CN_Hdrase_a/SCN_Hdrase_g_sf"/>
</dbReference>
<evidence type="ECO:0000313" key="2">
    <source>
        <dbReference type="Proteomes" id="UP001371218"/>
    </source>
</evidence>
<dbReference type="NCBIfam" id="TIGR03795">
    <property type="entry name" value="RNP_Burkhold"/>
    <property type="match status" value="1"/>
</dbReference>
<sequence>MKDNYGTYDRFIAFRAAVMQAIALAWRSERYREELIADPKKALKDGVGYTFPFNIDLGVDVDNARWQPLSLVDWHVLRRDTLRMVLPPAPPQPEQVEALATFNATHLTFLND</sequence>
<gene>
    <name evidence="1" type="ORF">AACH06_01720</name>
</gene>